<evidence type="ECO:0000256" key="2">
    <source>
        <dbReference type="SAM" id="SignalP"/>
    </source>
</evidence>
<feature type="chain" id="PRO_5016024803" description="Fibronectin type-III domain-containing protein" evidence="2">
    <location>
        <begin position="21"/>
        <end position="465"/>
    </location>
</feature>
<feature type="compositionally biased region" description="Low complexity" evidence="1">
    <location>
        <begin position="353"/>
        <end position="366"/>
    </location>
</feature>
<dbReference type="InterPro" id="IPR013783">
    <property type="entry name" value="Ig-like_fold"/>
</dbReference>
<dbReference type="Pfam" id="PF07610">
    <property type="entry name" value="DUF1573"/>
    <property type="match status" value="1"/>
</dbReference>
<sequence length="465" mass="50404">MNARRLLLLSVFLLSQAAWAERLVIEPKHAKFGIATAFSTVQHSYTIANTGDKPVKIESWKAIAGFGEVRGLPEQLAPGERAEFEVVLELPGQLGSALHRYAIFTDESDVERYRFTLSGFVQSLISPARAVLDFGKVTAGASGERSVALSAMEQTSLALQRVVSAPDWIDARIEGTTVVARVRPGSASGMRAGTIKLATNLPAQPYVEVAAKAIVEGALRPSTYGVGMKPLRVGERAKASIEMIYTGRSDLDALKIDAPAGWQVARASCQSALPTGTRCVRVDLTKPLTETGRSTGFFTFRLAGEPELTIPFGVMALDKDQTIRELVIDEGKELNNRGYIDVAETLQRETRAESAPAPHEPAAVSERTAHSEGRGPVKLTWSARNDSSVFGYVVYRAQDRAGPFVRVSDQPIARQTSTAGSDKADYSFVDESVVAGATYYYYIDTLGNDGEQKRFSPVLSKKVLK</sequence>
<evidence type="ECO:0000313" key="3">
    <source>
        <dbReference type="EMBL" id="PZQ12071.1"/>
    </source>
</evidence>
<accession>A0A2W5K5J3</accession>
<evidence type="ECO:0000256" key="1">
    <source>
        <dbReference type="SAM" id="MobiDB-lite"/>
    </source>
</evidence>
<dbReference type="EMBL" id="QFPO01000014">
    <property type="protein sequence ID" value="PZQ12071.1"/>
    <property type="molecule type" value="Genomic_DNA"/>
</dbReference>
<evidence type="ECO:0000313" key="4">
    <source>
        <dbReference type="Proteomes" id="UP000249046"/>
    </source>
</evidence>
<gene>
    <name evidence="3" type="ORF">DI564_13995</name>
</gene>
<reference evidence="3 4" key="1">
    <citation type="submission" date="2017-08" db="EMBL/GenBank/DDBJ databases">
        <title>Infants hospitalized years apart are colonized by the same room-sourced microbial strains.</title>
        <authorList>
            <person name="Brooks B."/>
            <person name="Olm M.R."/>
            <person name="Firek B.A."/>
            <person name="Baker R."/>
            <person name="Thomas B.C."/>
            <person name="Morowitz M.J."/>
            <person name="Banfield J.F."/>
        </authorList>
    </citation>
    <scope>NUCLEOTIDE SEQUENCE [LARGE SCALE GENOMIC DNA]</scope>
    <source>
        <strain evidence="3">S2_005_003_R2_42</strain>
    </source>
</reference>
<dbReference type="Proteomes" id="UP000249046">
    <property type="component" value="Unassembled WGS sequence"/>
</dbReference>
<name>A0A2W5K5J3_9GAMM</name>
<feature type="region of interest" description="Disordered" evidence="1">
    <location>
        <begin position="348"/>
        <end position="378"/>
    </location>
</feature>
<dbReference type="PANTHER" id="PTHR37833">
    <property type="entry name" value="LIPOPROTEIN-RELATED"/>
    <property type="match status" value="1"/>
</dbReference>
<keyword evidence="2" id="KW-0732">Signal</keyword>
<dbReference type="AlphaFoldDB" id="A0A2W5K5J3"/>
<comment type="caution">
    <text evidence="3">The sequence shown here is derived from an EMBL/GenBank/DDBJ whole genome shotgun (WGS) entry which is preliminary data.</text>
</comment>
<protein>
    <recommendedName>
        <fullName evidence="5">Fibronectin type-III domain-containing protein</fullName>
    </recommendedName>
</protein>
<dbReference type="PANTHER" id="PTHR37833:SF1">
    <property type="entry name" value="SIGNAL PEPTIDE PROTEIN"/>
    <property type="match status" value="1"/>
</dbReference>
<dbReference type="InterPro" id="IPR011467">
    <property type="entry name" value="DUF1573"/>
</dbReference>
<proteinExistence type="predicted"/>
<dbReference type="Gene3D" id="2.60.40.10">
    <property type="entry name" value="Immunoglobulins"/>
    <property type="match status" value="2"/>
</dbReference>
<evidence type="ECO:0008006" key="5">
    <source>
        <dbReference type="Google" id="ProtNLM"/>
    </source>
</evidence>
<organism evidence="3 4">
    <name type="scientific">Rhodanobacter denitrificans</name>
    <dbReference type="NCBI Taxonomy" id="666685"/>
    <lineage>
        <taxon>Bacteria</taxon>
        <taxon>Pseudomonadati</taxon>
        <taxon>Pseudomonadota</taxon>
        <taxon>Gammaproteobacteria</taxon>
        <taxon>Lysobacterales</taxon>
        <taxon>Rhodanobacteraceae</taxon>
        <taxon>Rhodanobacter</taxon>
    </lineage>
</organism>
<feature type="signal peptide" evidence="2">
    <location>
        <begin position="1"/>
        <end position="20"/>
    </location>
</feature>